<dbReference type="PROSITE" id="PS50011">
    <property type="entry name" value="PROTEIN_KINASE_DOM"/>
    <property type="match status" value="1"/>
</dbReference>
<organism evidence="10 11">
    <name type="scientific">Dactylosporangium vinaceum</name>
    <dbReference type="NCBI Taxonomy" id="53362"/>
    <lineage>
        <taxon>Bacteria</taxon>
        <taxon>Bacillati</taxon>
        <taxon>Actinomycetota</taxon>
        <taxon>Actinomycetes</taxon>
        <taxon>Micromonosporales</taxon>
        <taxon>Micromonosporaceae</taxon>
        <taxon>Dactylosporangium</taxon>
    </lineage>
</organism>
<dbReference type="Pfam" id="PF00069">
    <property type="entry name" value="Pkinase"/>
    <property type="match status" value="1"/>
</dbReference>
<evidence type="ECO:0000259" key="9">
    <source>
        <dbReference type="PROSITE" id="PS50011"/>
    </source>
</evidence>
<comment type="caution">
    <text evidence="10">The sequence shown here is derived from an EMBL/GenBank/DDBJ whole genome shotgun (WGS) entry which is preliminary data.</text>
</comment>
<dbReference type="PANTHER" id="PTHR43289">
    <property type="entry name" value="MITOGEN-ACTIVATED PROTEIN KINASE KINASE KINASE 20-RELATED"/>
    <property type="match status" value="1"/>
</dbReference>
<evidence type="ECO:0000313" key="10">
    <source>
        <dbReference type="EMBL" id="MFB9443205.1"/>
    </source>
</evidence>
<dbReference type="CDD" id="cd14014">
    <property type="entry name" value="STKc_PknB_like"/>
    <property type="match status" value="1"/>
</dbReference>
<dbReference type="EC" id="2.7.11.1" evidence="1"/>
<keyword evidence="11" id="KW-1185">Reference proteome</keyword>
<evidence type="ECO:0000256" key="1">
    <source>
        <dbReference type="ARBA" id="ARBA00012513"/>
    </source>
</evidence>
<dbReference type="InterPro" id="IPR008271">
    <property type="entry name" value="Ser/Thr_kinase_AS"/>
</dbReference>
<name>A0ABV5M2Z4_9ACTN</name>
<evidence type="ECO:0000256" key="3">
    <source>
        <dbReference type="ARBA" id="ARBA00022679"/>
    </source>
</evidence>
<evidence type="ECO:0000256" key="5">
    <source>
        <dbReference type="ARBA" id="ARBA00022777"/>
    </source>
</evidence>
<dbReference type="RefSeq" id="WP_223103680.1">
    <property type="nucleotide sequence ID" value="NZ_CP061913.1"/>
</dbReference>
<dbReference type="GO" id="GO:0004674">
    <property type="term" value="F:protein serine/threonine kinase activity"/>
    <property type="evidence" value="ECO:0007669"/>
    <property type="project" value="UniProtKB-EC"/>
</dbReference>
<reference evidence="10 11" key="1">
    <citation type="submission" date="2024-09" db="EMBL/GenBank/DDBJ databases">
        <authorList>
            <person name="Sun Q."/>
            <person name="Mori K."/>
        </authorList>
    </citation>
    <scope>NUCLEOTIDE SEQUENCE [LARGE SCALE GENOMIC DNA]</scope>
    <source>
        <strain evidence="10 11">JCM 3307</strain>
    </source>
</reference>
<keyword evidence="3 10" id="KW-0808">Transferase</keyword>
<keyword evidence="5 10" id="KW-0418">Kinase</keyword>
<evidence type="ECO:0000256" key="8">
    <source>
        <dbReference type="SAM" id="Phobius"/>
    </source>
</evidence>
<dbReference type="SUPFAM" id="SSF56112">
    <property type="entry name" value="Protein kinase-like (PK-like)"/>
    <property type="match status" value="1"/>
</dbReference>
<evidence type="ECO:0000256" key="6">
    <source>
        <dbReference type="ARBA" id="ARBA00022840"/>
    </source>
</evidence>
<keyword evidence="6" id="KW-0067">ATP-binding</keyword>
<feature type="region of interest" description="Disordered" evidence="7">
    <location>
        <begin position="275"/>
        <end position="350"/>
    </location>
</feature>
<evidence type="ECO:0000313" key="11">
    <source>
        <dbReference type="Proteomes" id="UP001589608"/>
    </source>
</evidence>
<feature type="transmembrane region" description="Helical" evidence="8">
    <location>
        <begin position="403"/>
        <end position="422"/>
    </location>
</feature>
<evidence type="ECO:0000256" key="2">
    <source>
        <dbReference type="ARBA" id="ARBA00022527"/>
    </source>
</evidence>
<keyword evidence="8" id="KW-0472">Membrane</keyword>
<dbReference type="InterPro" id="IPR000719">
    <property type="entry name" value="Prot_kinase_dom"/>
</dbReference>
<dbReference type="SMART" id="SM00220">
    <property type="entry name" value="S_TKc"/>
    <property type="match status" value="1"/>
</dbReference>
<dbReference type="PANTHER" id="PTHR43289:SF6">
    <property type="entry name" value="SERINE_THREONINE-PROTEIN KINASE NEKL-3"/>
    <property type="match status" value="1"/>
</dbReference>
<keyword evidence="4" id="KW-0547">Nucleotide-binding</keyword>
<feature type="domain" description="Protein kinase" evidence="9">
    <location>
        <begin position="10"/>
        <end position="269"/>
    </location>
</feature>
<proteinExistence type="predicted"/>
<accession>A0ABV5M2Z4</accession>
<dbReference type="Gene3D" id="3.30.200.20">
    <property type="entry name" value="Phosphorylase Kinase, domain 1"/>
    <property type="match status" value="1"/>
</dbReference>
<feature type="transmembrane region" description="Helical" evidence="8">
    <location>
        <begin position="429"/>
        <end position="449"/>
    </location>
</feature>
<gene>
    <name evidence="10" type="ORF">ACFFTR_08935</name>
</gene>
<dbReference type="PROSITE" id="PS00108">
    <property type="entry name" value="PROTEIN_KINASE_ST"/>
    <property type="match status" value="1"/>
</dbReference>
<keyword evidence="2" id="KW-0723">Serine/threonine-protein kinase</keyword>
<sequence length="488" mass="51992">MAVGFEVPGFRDLARVGAGGQASVYRARQEAVGDRVVVVKVYERPLHTAADRRRFDREVQAAAAVSGHRNVVHIYTTGLLPGGRPYIVMENCAEGSLDNVLHRQGPLDPGRVADIGARIATALHAAHSAGVLHRDIKPGNILLTADGEPKLADFGIAVILDTDGGFSATRGPLTPVYAAPELLNGADPTRATDVWSLGATLYTLLNGGPARLPAHRWSLADVIAAHSKPLPDIAGVPQALTTVLRRAMATDPRDRYGSAADLATALRTLTDRLDTDRDGDLIAGPGPTWPAATQPAMSSAKHDKATRSLPSPAATRQSPPATSPTRREDTVFPGASRTPVQRQRRAQAEPVEPAIVSWQSSLLPLSRGKVVATTVLHLPLLIGLVTVTTWMARDAHGGRATPLLWAMIALAAGWPVLVAVRAPVQASAAVALGLLILAVAVAYVVAGGAPNHWPSRWWEPPLWWALIIWTAMSSAWVSRTWQRAPVRR</sequence>
<evidence type="ECO:0000256" key="7">
    <source>
        <dbReference type="SAM" id="MobiDB-lite"/>
    </source>
</evidence>
<keyword evidence="8" id="KW-1133">Transmembrane helix</keyword>
<feature type="transmembrane region" description="Helical" evidence="8">
    <location>
        <begin position="461"/>
        <end position="478"/>
    </location>
</feature>
<dbReference type="Proteomes" id="UP001589608">
    <property type="component" value="Unassembled WGS sequence"/>
</dbReference>
<dbReference type="EMBL" id="JBHMCA010000020">
    <property type="protein sequence ID" value="MFB9443205.1"/>
    <property type="molecule type" value="Genomic_DNA"/>
</dbReference>
<evidence type="ECO:0000256" key="4">
    <source>
        <dbReference type="ARBA" id="ARBA00022741"/>
    </source>
</evidence>
<dbReference type="Gene3D" id="1.10.510.10">
    <property type="entry name" value="Transferase(Phosphotransferase) domain 1"/>
    <property type="match status" value="1"/>
</dbReference>
<feature type="compositionally biased region" description="Polar residues" evidence="7">
    <location>
        <begin position="314"/>
        <end position="324"/>
    </location>
</feature>
<protein>
    <recommendedName>
        <fullName evidence="1">non-specific serine/threonine protein kinase</fullName>
        <ecNumber evidence="1">2.7.11.1</ecNumber>
    </recommendedName>
</protein>
<dbReference type="InterPro" id="IPR011009">
    <property type="entry name" value="Kinase-like_dom_sf"/>
</dbReference>
<keyword evidence="8" id="KW-0812">Transmembrane</keyword>